<comment type="caution">
    <text evidence="1">The sequence shown here is derived from an EMBL/GenBank/DDBJ whole genome shotgun (WGS) entry which is preliminary data.</text>
</comment>
<dbReference type="Proteomes" id="UP001418222">
    <property type="component" value="Unassembled WGS sequence"/>
</dbReference>
<organism evidence="1 2">
    <name type="scientific">Platanthera zijinensis</name>
    <dbReference type="NCBI Taxonomy" id="2320716"/>
    <lineage>
        <taxon>Eukaryota</taxon>
        <taxon>Viridiplantae</taxon>
        <taxon>Streptophyta</taxon>
        <taxon>Embryophyta</taxon>
        <taxon>Tracheophyta</taxon>
        <taxon>Spermatophyta</taxon>
        <taxon>Magnoliopsida</taxon>
        <taxon>Liliopsida</taxon>
        <taxon>Asparagales</taxon>
        <taxon>Orchidaceae</taxon>
        <taxon>Orchidoideae</taxon>
        <taxon>Orchideae</taxon>
        <taxon>Orchidinae</taxon>
        <taxon>Platanthera</taxon>
    </lineage>
</organism>
<evidence type="ECO:0000313" key="2">
    <source>
        <dbReference type="Proteomes" id="UP001418222"/>
    </source>
</evidence>
<keyword evidence="2" id="KW-1185">Reference proteome</keyword>
<gene>
    <name evidence="1" type="ORF">KSP39_PZI020258</name>
</gene>
<dbReference type="AlphaFoldDB" id="A0AAP0B0G7"/>
<reference evidence="1 2" key="1">
    <citation type="journal article" date="2022" name="Nat. Plants">
        <title>Genomes of leafy and leafless Platanthera orchids illuminate the evolution of mycoheterotrophy.</title>
        <authorList>
            <person name="Li M.H."/>
            <person name="Liu K.W."/>
            <person name="Li Z."/>
            <person name="Lu H.C."/>
            <person name="Ye Q.L."/>
            <person name="Zhang D."/>
            <person name="Wang J.Y."/>
            <person name="Li Y.F."/>
            <person name="Zhong Z.M."/>
            <person name="Liu X."/>
            <person name="Yu X."/>
            <person name="Liu D.K."/>
            <person name="Tu X.D."/>
            <person name="Liu B."/>
            <person name="Hao Y."/>
            <person name="Liao X.Y."/>
            <person name="Jiang Y.T."/>
            <person name="Sun W.H."/>
            <person name="Chen J."/>
            <person name="Chen Y.Q."/>
            <person name="Ai Y."/>
            <person name="Zhai J.W."/>
            <person name="Wu S.S."/>
            <person name="Zhou Z."/>
            <person name="Hsiao Y.Y."/>
            <person name="Wu W.L."/>
            <person name="Chen Y.Y."/>
            <person name="Lin Y.F."/>
            <person name="Hsu J.L."/>
            <person name="Li C.Y."/>
            <person name="Wang Z.W."/>
            <person name="Zhao X."/>
            <person name="Zhong W.Y."/>
            <person name="Ma X.K."/>
            <person name="Ma L."/>
            <person name="Huang J."/>
            <person name="Chen G.Z."/>
            <person name="Huang M.Z."/>
            <person name="Huang L."/>
            <person name="Peng D.H."/>
            <person name="Luo Y.B."/>
            <person name="Zou S.Q."/>
            <person name="Chen S.P."/>
            <person name="Lan S."/>
            <person name="Tsai W.C."/>
            <person name="Van de Peer Y."/>
            <person name="Liu Z.J."/>
        </authorList>
    </citation>
    <scope>NUCLEOTIDE SEQUENCE [LARGE SCALE GENOMIC DNA]</scope>
    <source>
        <strain evidence="1">Lor287</strain>
    </source>
</reference>
<accession>A0AAP0B0G7</accession>
<sequence>MNQPQIILQIRDTKHSKTSPVLDAEARPPSFAITTTTASTSLATFAETASATGLLAAS</sequence>
<evidence type="ECO:0000313" key="1">
    <source>
        <dbReference type="EMBL" id="KAK8921710.1"/>
    </source>
</evidence>
<protein>
    <submittedName>
        <fullName evidence="1">Uncharacterized protein</fullName>
    </submittedName>
</protein>
<proteinExistence type="predicted"/>
<dbReference type="EMBL" id="JBBWWQ010000018">
    <property type="protein sequence ID" value="KAK8921710.1"/>
    <property type="molecule type" value="Genomic_DNA"/>
</dbReference>
<name>A0AAP0B0G7_9ASPA</name>